<evidence type="ECO:0000313" key="2">
    <source>
        <dbReference type="Proteomes" id="UP000179014"/>
    </source>
</evidence>
<evidence type="ECO:0000313" key="1">
    <source>
        <dbReference type="EMBL" id="OGG40332.1"/>
    </source>
</evidence>
<gene>
    <name evidence="1" type="ORF">A2118_01380</name>
</gene>
<reference evidence="1 2" key="1">
    <citation type="journal article" date="2016" name="Nat. Commun.">
        <title>Thousands of microbial genomes shed light on interconnected biogeochemical processes in an aquifer system.</title>
        <authorList>
            <person name="Anantharaman K."/>
            <person name="Brown C.T."/>
            <person name="Hug L.A."/>
            <person name="Sharon I."/>
            <person name="Castelle C.J."/>
            <person name="Probst A.J."/>
            <person name="Thomas B.C."/>
            <person name="Singh A."/>
            <person name="Wilkins M.J."/>
            <person name="Karaoz U."/>
            <person name="Brodie E.L."/>
            <person name="Williams K.H."/>
            <person name="Hubbard S.S."/>
            <person name="Banfield J.F."/>
        </authorList>
    </citation>
    <scope>NUCLEOTIDE SEQUENCE [LARGE SCALE GENOMIC DNA]</scope>
</reference>
<protein>
    <submittedName>
        <fullName evidence="1">Uncharacterized protein</fullName>
    </submittedName>
</protein>
<dbReference type="EMBL" id="MFKN01000033">
    <property type="protein sequence ID" value="OGG40332.1"/>
    <property type="molecule type" value="Genomic_DNA"/>
</dbReference>
<accession>A0A1F6BU80</accession>
<name>A0A1F6BU80_9BACT</name>
<dbReference type="STRING" id="1798474.A2118_01380"/>
<proteinExistence type="predicted"/>
<sequence>MLNKEDKNWLVKEFVPRDEYRSDIVEIKGDITELKVDSKLLQKAVIRLERNMKENIKLSKKIIATNEGWAGKVAVLEQENNMGAITTRRHGIHIQELAKATGTALSE</sequence>
<dbReference type="Proteomes" id="UP000179014">
    <property type="component" value="Unassembled WGS sequence"/>
</dbReference>
<dbReference type="AlphaFoldDB" id="A0A1F6BU80"/>
<organism evidence="1 2">
    <name type="scientific">Candidatus Kaiserbacteria bacterium GWA2_50_9</name>
    <dbReference type="NCBI Taxonomy" id="1798474"/>
    <lineage>
        <taxon>Bacteria</taxon>
        <taxon>Candidatus Kaiseribacteriota</taxon>
    </lineage>
</organism>
<comment type="caution">
    <text evidence="1">The sequence shown here is derived from an EMBL/GenBank/DDBJ whole genome shotgun (WGS) entry which is preliminary data.</text>
</comment>